<sequence length="555" mass="61547">MKKPSILPSFPSTMAPSTSHSLSTPQVSPSYDHSMHPMPPPKNSAGRKMGIFRADSGIVIKPEINNAISNLDQPNSSSSALPKEDPTNIIPIDTSEAIPTIDVNITNTIAKLDQLSTYLRALLTRVPETRTAYHDDSTSTGEHSPEEEIPYTSAGKEKEEDSCDTPTHTSEATIAEVVGGQISKVAQVVEVLSMIRHITFVMSSCLDEVLPKDPIIPESNIEKGKGKEKEKEEDDEGKEEQIPIQSTIFPDLPSASHLLSSPSAEHMKRGALGFQLVDKLSPPQKWLFRPMSDSERLRLKMRRMKRWEGKEEQTLMTPDLLPVSPPPSSSSAAETPLQPTTPIIASSLPSSSSYAESFHRRARTRNWVADLPPPQEPIYPGLPALPNLQFLQRKIDLMKKELGDEFPLTPISNVLDPYFWTMRDATTFAHLLSPEKKNTPIPAPPKKTHITHTSHSPRGQASAILAGPYNEPSMPRPVTSKPWLCRPVKRKVSGKSTWAALLKGGEEGEKEEGEKEEGEKEEGEKEEGEKEEGEEKGEEEKKERRRKNLKCLLRA</sequence>
<evidence type="ECO:0008006" key="4">
    <source>
        <dbReference type="Google" id="ProtNLM"/>
    </source>
</evidence>
<keyword evidence="3" id="KW-1185">Reference proteome</keyword>
<protein>
    <recommendedName>
        <fullName evidence="4">Rrn9 domain-containing protein</fullName>
    </recommendedName>
</protein>
<feature type="compositionally biased region" description="Polar residues" evidence="1">
    <location>
        <begin position="10"/>
        <end position="31"/>
    </location>
</feature>
<feature type="region of interest" description="Disordered" evidence="1">
    <location>
        <begin position="317"/>
        <end position="349"/>
    </location>
</feature>
<comment type="caution">
    <text evidence="2">The sequence shown here is derived from an EMBL/GenBank/DDBJ whole genome shotgun (WGS) entry which is preliminary data.</text>
</comment>
<organism evidence="2 3">
    <name type="scientific">Botrytis deweyae</name>
    <dbReference type="NCBI Taxonomy" id="2478750"/>
    <lineage>
        <taxon>Eukaryota</taxon>
        <taxon>Fungi</taxon>
        <taxon>Dikarya</taxon>
        <taxon>Ascomycota</taxon>
        <taxon>Pezizomycotina</taxon>
        <taxon>Leotiomycetes</taxon>
        <taxon>Helotiales</taxon>
        <taxon>Sclerotiniaceae</taxon>
        <taxon>Botrytis</taxon>
    </lineage>
</organism>
<reference evidence="2 3" key="1">
    <citation type="journal article" date="2020" name="Genome Biol. Evol.">
        <title>Comparative genomics of Sclerotiniaceae.</title>
        <authorList>
            <person name="Valero Jimenez C.A."/>
            <person name="Steentjes M."/>
            <person name="Scholten O.E."/>
            <person name="Van Kan J.A.L."/>
        </authorList>
    </citation>
    <scope>NUCLEOTIDE SEQUENCE [LARGE SCALE GENOMIC DNA]</scope>
    <source>
        <strain evidence="2 3">B1</strain>
    </source>
</reference>
<gene>
    <name evidence="2" type="ORF">EAE98_007411</name>
</gene>
<dbReference type="GeneID" id="62234184"/>
<feature type="region of interest" description="Disordered" evidence="1">
    <location>
        <begin position="435"/>
        <end position="481"/>
    </location>
</feature>
<accession>A0ABQ7IHW1</accession>
<feature type="region of interest" description="Disordered" evidence="1">
    <location>
        <begin position="130"/>
        <end position="168"/>
    </location>
</feature>
<name>A0ABQ7IHW1_9HELO</name>
<feature type="compositionally biased region" description="Basic and acidic residues" evidence="1">
    <location>
        <begin position="220"/>
        <end position="230"/>
    </location>
</feature>
<evidence type="ECO:0000256" key="1">
    <source>
        <dbReference type="SAM" id="MobiDB-lite"/>
    </source>
</evidence>
<dbReference type="EMBL" id="RCSX01000017">
    <property type="protein sequence ID" value="KAF7924360.1"/>
    <property type="molecule type" value="Genomic_DNA"/>
</dbReference>
<evidence type="ECO:0000313" key="3">
    <source>
        <dbReference type="Proteomes" id="UP000783213"/>
    </source>
</evidence>
<feature type="region of interest" description="Disordered" evidence="1">
    <location>
        <begin position="1"/>
        <end position="48"/>
    </location>
</feature>
<feature type="compositionally biased region" description="Acidic residues" evidence="1">
    <location>
        <begin position="508"/>
        <end position="537"/>
    </location>
</feature>
<feature type="region of interest" description="Disordered" evidence="1">
    <location>
        <begin position="499"/>
        <end position="555"/>
    </location>
</feature>
<feature type="region of interest" description="Disordered" evidence="1">
    <location>
        <begin position="215"/>
        <end position="241"/>
    </location>
</feature>
<proteinExistence type="predicted"/>
<evidence type="ECO:0000313" key="2">
    <source>
        <dbReference type="EMBL" id="KAF7924360.1"/>
    </source>
</evidence>
<dbReference type="Proteomes" id="UP000783213">
    <property type="component" value="Unassembled WGS sequence"/>
</dbReference>
<dbReference type="RefSeq" id="XP_038808684.1">
    <property type="nucleotide sequence ID" value="XM_038955034.1"/>
</dbReference>